<proteinExistence type="predicted"/>
<accession>A0A1I7V1F5</accession>
<dbReference type="AlphaFoldDB" id="A0A1I7V1F5"/>
<organism evidence="1 2">
    <name type="scientific">Caenorhabditis tropicalis</name>
    <dbReference type="NCBI Taxonomy" id="1561998"/>
    <lineage>
        <taxon>Eukaryota</taxon>
        <taxon>Metazoa</taxon>
        <taxon>Ecdysozoa</taxon>
        <taxon>Nematoda</taxon>
        <taxon>Chromadorea</taxon>
        <taxon>Rhabditida</taxon>
        <taxon>Rhabditina</taxon>
        <taxon>Rhabditomorpha</taxon>
        <taxon>Rhabditoidea</taxon>
        <taxon>Rhabditidae</taxon>
        <taxon>Peloderinae</taxon>
        <taxon>Caenorhabditis</taxon>
    </lineage>
</organism>
<name>A0A1I7V1F5_9PELO</name>
<evidence type="ECO:0000313" key="2">
    <source>
        <dbReference type="WBParaSite" id="Csp11.Scaffold630.g21442.t1"/>
    </source>
</evidence>
<dbReference type="WBParaSite" id="Csp11.Scaffold630.g21442.t1">
    <property type="protein sequence ID" value="Csp11.Scaffold630.g21442.t1"/>
    <property type="gene ID" value="Csp11.Scaffold630.g21442"/>
</dbReference>
<reference evidence="2" key="1">
    <citation type="submission" date="2016-11" db="UniProtKB">
        <authorList>
            <consortium name="WormBaseParasite"/>
        </authorList>
    </citation>
    <scope>IDENTIFICATION</scope>
</reference>
<dbReference type="Proteomes" id="UP000095282">
    <property type="component" value="Unplaced"/>
</dbReference>
<sequence>MFTYDEPRGIITTTTTTNQSIQPFNDLSWIEELMMHQQQQEMAKDWLNFKKLRPKLRSEASLSLSLRLS</sequence>
<protein>
    <submittedName>
        <fullName evidence="2">Ovule protein</fullName>
    </submittedName>
</protein>
<evidence type="ECO:0000313" key="1">
    <source>
        <dbReference type="Proteomes" id="UP000095282"/>
    </source>
</evidence>
<keyword evidence="1" id="KW-1185">Reference proteome</keyword>